<keyword evidence="3 6" id="KW-0547">Nucleotide-binding</keyword>
<keyword evidence="6" id="KW-0699">rRNA-binding</keyword>
<feature type="binding site" evidence="6">
    <location>
        <begin position="60"/>
        <end position="64"/>
    </location>
    <ligand>
        <name>GTP</name>
        <dbReference type="ChEBI" id="CHEBI:37565"/>
    </ligand>
</feature>
<dbReference type="HAMAP" id="MF_00367">
    <property type="entry name" value="GTPase_Era"/>
    <property type="match status" value="1"/>
</dbReference>
<dbReference type="GO" id="GO:0005886">
    <property type="term" value="C:plasma membrane"/>
    <property type="evidence" value="ECO:0007669"/>
    <property type="project" value="UniProtKB-SubCell"/>
</dbReference>
<dbReference type="InterPro" id="IPR006073">
    <property type="entry name" value="GTP-bd"/>
</dbReference>
<evidence type="ECO:0000256" key="5">
    <source>
        <dbReference type="ARBA" id="ARBA00023134"/>
    </source>
</evidence>
<feature type="region of interest" description="G2" evidence="7">
    <location>
        <begin position="39"/>
        <end position="43"/>
    </location>
</feature>
<dbReference type="PROSITE" id="PS51713">
    <property type="entry name" value="G_ERA"/>
    <property type="match status" value="1"/>
</dbReference>
<dbReference type="GO" id="GO:0005525">
    <property type="term" value="F:GTP binding"/>
    <property type="evidence" value="ECO:0007669"/>
    <property type="project" value="UniProtKB-UniRule"/>
</dbReference>
<accession>A0A3E1K8K7</accession>
<sequence length="296" mass="33497">MSLKHSGYVALLGRPNAGKSTLLNALVGERVAIVTHKPQTTRHRITGIVTRDAGQAVFVDTPGLHRRRDHALNRRLNRIAADTRQGVDLVVMLVDAMRWTDEDRMVLDMVAQLEVPKILAFNKIDLLADRASLLEKTAQLSEEVDFDAVVYVSAEKKKGLDDLLDEVFRHLPEAEPIFDPDLFTDKSERFLAAELIREQLMLQLHQEIPYGVTVVIERFERTPRRVEIDGLILVASDRHKGMVIGKSGQVLKRVGTRARHQIAELLGERVHLELHVKTRADWMDDEGALDELGYSR</sequence>
<feature type="binding site" evidence="6">
    <location>
        <begin position="122"/>
        <end position="125"/>
    </location>
    <ligand>
        <name>GTP</name>
        <dbReference type="ChEBI" id="CHEBI:37565"/>
    </ligand>
</feature>
<dbReference type="PRINTS" id="PR00326">
    <property type="entry name" value="GTP1OBG"/>
</dbReference>
<feature type="region of interest" description="G1" evidence="7">
    <location>
        <begin position="13"/>
        <end position="20"/>
    </location>
</feature>
<gene>
    <name evidence="6" type="primary">era</name>
    <name evidence="11" type="ORF">DZC52_08020</name>
</gene>
<protein>
    <recommendedName>
        <fullName evidence="2 6">GTPase Era</fullName>
    </recommendedName>
</protein>
<dbReference type="Pfam" id="PF01926">
    <property type="entry name" value="MMR_HSR1"/>
    <property type="match status" value="1"/>
</dbReference>
<keyword evidence="6" id="KW-0472">Membrane</keyword>
<evidence type="ECO:0000313" key="12">
    <source>
        <dbReference type="Proteomes" id="UP000260351"/>
    </source>
</evidence>
<dbReference type="PANTHER" id="PTHR42698:SF1">
    <property type="entry name" value="GTPASE ERA, MITOCHONDRIAL"/>
    <property type="match status" value="1"/>
</dbReference>
<proteinExistence type="inferred from homology"/>
<dbReference type="CDD" id="cd22534">
    <property type="entry name" value="KH-II_Era"/>
    <property type="match status" value="1"/>
</dbReference>
<feature type="domain" description="KH type-2" evidence="9">
    <location>
        <begin position="196"/>
        <end position="280"/>
    </location>
</feature>
<dbReference type="Gene3D" id="3.40.50.300">
    <property type="entry name" value="P-loop containing nucleotide triphosphate hydrolases"/>
    <property type="match status" value="1"/>
</dbReference>
<evidence type="ECO:0000256" key="6">
    <source>
        <dbReference type="HAMAP-Rule" id="MF_00367"/>
    </source>
</evidence>
<dbReference type="InterPro" id="IPR027417">
    <property type="entry name" value="P-loop_NTPase"/>
</dbReference>
<dbReference type="InterPro" id="IPR009019">
    <property type="entry name" value="KH_sf_prok-type"/>
</dbReference>
<keyword evidence="6" id="KW-0690">Ribosome biogenesis</keyword>
<keyword evidence="6" id="KW-1003">Cell membrane</keyword>
<dbReference type="GO" id="GO:0000028">
    <property type="term" value="P:ribosomal small subunit assembly"/>
    <property type="evidence" value="ECO:0007669"/>
    <property type="project" value="TreeGrafter"/>
</dbReference>
<feature type="domain" description="Era-type G" evidence="10">
    <location>
        <begin position="5"/>
        <end position="173"/>
    </location>
</feature>
<comment type="function">
    <text evidence="6">An essential GTPase that binds both GDP and GTP, with rapid nucleotide exchange. Plays a role in 16S rRNA processing and 30S ribosomal subunit biogenesis and possibly also in cell cycle regulation and energy metabolism.</text>
</comment>
<evidence type="ECO:0000256" key="2">
    <source>
        <dbReference type="ARBA" id="ARBA00020484"/>
    </source>
</evidence>
<dbReference type="SUPFAM" id="SSF54814">
    <property type="entry name" value="Prokaryotic type KH domain (KH-domain type II)"/>
    <property type="match status" value="1"/>
</dbReference>
<dbReference type="SUPFAM" id="SSF52540">
    <property type="entry name" value="P-loop containing nucleoside triphosphate hydrolases"/>
    <property type="match status" value="1"/>
</dbReference>
<dbReference type="RefSeq" id="WP_116650614.1">
    <property type="nucleotide sequence ID" value="NZ_QUZK01000035.1"/>
</dbReference>
<dbReference type="InterPro" id="IPR004044">
    <property type="entry name" value="KH_dom_type_2"/>
</dbReference>
<dbReference type="CDD" id="cd04163">
    <property type="entry name" value="Era"/>
    <property type="match status" value="1"/>
</dbReference>
<keyword evidence="12" id="KW-1185">Reference proteome</keyword>
<evidence type="ECO:0000313" key="11">
    <source>
        <dbReference type="EMBL" id="RFF30421.1"/>
    </source>
</evidence>
<dbReference type="NCBIfam" id="TIGR00436">
    <property type="entry name" value="era"/>
    <property type="match status" value="1"/>
</dbReference>
<dbReference type="NCBIfam" id="NF000908">
    <property type="entry name" value="PRK00089.1"/>
    <property type="match status" value="1"/>
</dbReference>
<dbReference type="PROSITE" id="PS50823">
    <property type="entry name" value="KH_TYPE_2"/>
    <property type="match status" value="1"/>
</dbReference>
<evidence type="ECO:0000259" key="10">
    <source>
        <dbReference type="PROSITE" id="PS51713"/>
    </source>
</evidence>
<dbReference type="InterPro" id="IPR015946">
    <property type="entry name" value="KH_dom-like_a/b"/>
</dbReference>
<name>A0A3E1K8K7_9GAMM</name>
<dbReference type="InterPro" id="IPR005662">
    <property type="entry name" value="GTPase_Era-like"/>
</dbReference>
<dbReference type="GO" id="GO:0003924">
    <property type="term" value="F:GTPase activity"/>
    <property type="evidence" value="ECO:0007669"/>
    <property type="project" value="UniProtKB-UniRule"/>
</dbReference>
<dbReference type="GO" id="GO:0005829">
    <property type="term" value="C:cytosol"/>
    <property type="evidence" value="ECO:0007669"/>
    <property type="project" value="TreeGrafter"/>
</dbReference>
<comment type="subunit">
    <text evidence="6">Monomer.</text>
</comment>
<dbReference type="Gene3D" id="3.30.300.20">
    <property type="match status" value="1"/>
</dbReference>
<evidence type="ECO:0000256" key="4">
    <source>
        <dbReference type="ARBA" id="ARBA00022884"/>
    </source>
</evidence>
<evidence type="ECO:0000256" key="8">
    <source>
        <dbReference type="RuleBase" id="RU003761"/>
    </source>
</evidence>
<organism evidence="11 12">
    <name type="scientific">Wenzhouxiangella sediminis</name>
    <dbReference type="NCBI Taxonomy" id="1792836"/>
    <lineage>
        <taxon>Bacteria</taxon>
        <taxon>Pseudomonadati</taxon>
        <taxon>Pseudomonadota</taxon>
        <taxon>Gammaproteobacteria</taxon>
        <taxon>Chromatiales</taxon>
        <taxon>Wenzhouxiangellaceae</taxon>
        <taxon>Wenzhouxiangella</taxon>
    </lineage>
</organism>
<feature type="binding site" evidence="6">
    <location>
        <begin position="13"/>
        <end position="20"/>
    </location>
    <ligand>
        <name>GTP</name>
        <dbReference type="ChEBI" id="CHEBI:37565"/>
    </ligand>
</feature>
<dbReference type="Proteomes" id="UP000260351">
    <property type="component" value="Unassembled WGS sequence"/>
</dbReference>
<evidence type="ECO:0000259" key="9">
    <source>
        <dbReference type="PROSITE" id="PS50823"/>
    </source>
</evidence>
<keyword evidence="4 6" id="KW-0694">RNA-binding</keyword>
<evidence type="ECO:0000256" key="3">
    <source>
        <dbReference type="ARBA" id="ARBA00022741"/>
    </source>
</evidence>
<dbReference type="GO" id="GO:0070181">
    <property type="term" value="F:small ribosomal subunit rRNA binding"/>
    <property type="evidence" value="ECO:0007669"/>
    <property type="project" value="UniProtKB-UniRule"/>
</dbReference>
<dbReference type="NCBIfam" id="TIGR00231">
    <property type="entry name" value="small_GTP"/>
    <property type="match status" value="1"/>
</dbReference>
<keyword evidence="5 6" id="KW-0342">GTP-binding</keyword>
<dbReference type="PANTHER" id="PTHR42698">
    <property type="entry name" value="GTPASE ERA"/>
    <property type="match status" value="1"/>
</dbReference>
<dbReference type="AlphaFoldDB" id="A0A3E1K8K7"/>
<dbReference type="InterPro" id="IPR030388">
    <property type="entry name" value="G_ERA_dom"/>
</dbReference>
<comment type="similarity">
    <text evidence="1 6 7 8">Belongs to the TRAFAC class TrmE-Era-EngA-EngB-Septin-like GTPase superfamily. Era GTPase family.</text>
</comment>
<comment type="caution">
    <text evidence="11">The sequence shown here is derived from an EMBL/GenBank/DDBJ whole genome shotgun (WGS) entry which is preliminary data.</text>
</comment>
<dbReference type="EMBL" id="QUZK01000035">
    <property type="protein sequence ID" value="RFF30421.1"/>
    <property type="molecule type" value="Genomic_DNA"/>
</dbReference>
<feature type="region of interest" description="G3" evidence="7">
    <location>
        <begin position="60"/>
        <end position="63"/>
    </location>
</feature>
<dbReference type="Pfam" id="PF07650">
    <property type="entry name" value="KH_2"/>
    <property type="match status" value="1"/>
</dbReference>
<evidence type="ECO:0000256" key="1">
    <source>
        <dbReference type="ARBA" id="ARBA00007921"/>
    </source>
</evidence>
<dbReference type="OrthoDB" id="9805918at2"/>
<dbReference type="GO" id="GO:0043024">
    <property type="term" value="F:ribosomal small subunit binding"/>
    <property type="evidence" value="ECO:0007669"/>
    <property type="project" value="TreeGrafter"/>
</dbReference>
<evidence type="ECO:0000256" key="7">
    <source>
        <dbReference type="PROSITE-ProRule" id="PRU01050"/>
    </source>
</evidence>
<keyword evidence="6" id="KW-0963">Cytoplasm</keyword>
<feature type="region of interest" description="G5" evidence="7">
    <location>
        <begin position="152"/>
        <end position="154"/>
    </location>
</feature>
<reference evidence="11 12" key="1">
    <citation type="submission" date="2018-08" db="EMBL/GenBank/DDBJ databases">
        <title>Wenzhouxiangella salilacus sp. nov., a novel bacterium isolated from a saline lake in Xinjiang Province, China.</title>
        <authorList>
            <person name="Han S."/>
        </authorList>
    </citation>
    <scope>NUCLEOTIDE SEQUENCE [LARGE SCALE GENOMIC DNA]</scope>
    <source>
        <strain evidence="11 12">XDB06</strain>
    </source>
</reference>
<feature type="region of interest" description="G4" evidence="7">
    <location>
        <begin position="122"/>
        <end position="125"/>
    </location>
</feature>
<dbReference type="InterPro" id="IPR005225">
    <property type="entry name" value="Small_GTP-bd"/>
</dbReference>
<comment type="subcellular location">
    <subcellularLocation>
        <location evidence="6">Cytoplasm</location>
    </subcellularLocation>
    <subcellularLocation>
        <location evidence="6">Cell membrane</location>
        <topology evidence="6">Peripheral membrane protein</topology>
    </subcellularLocation>
</comment>